<keyword evidence="3" id="KW-0687">Ribonucleoprotein</keyword>
<reference evidence="4" key="1">
    <citation type="journal article" date="2019" name="Proc. Natl. Acad. Sci. U.S.A.">
        <title>Principles of plastid reductive evolution illuminated by nonphotosynthetic chrysophytes.</title>
        <authorList>
            <person name="Dorrell R.G."/>
            <person name="Azuma T."/>
            <person name="Nomura M."/>
            <person name="Audren de Kerdre G."/>
            <person name="Paoli L."/>
            <person name="Yang S."/>
            <person name="Bowler C."/>
            <person name="Ishii K."/>
            <person name="Miyashita H."/>
            <person name="Gile G.H."/>
            <person name="Kamikawa R."/>
        </authorList>
    </citation>
    <scope>NUCLEOTIDE SEQUENCE</scope>
    <source>
        <strain evidence="4">NIES-1846</strain>
    </source>
</reference>
<evidence type="ECO:0000256" key="2">
    <source>
        <dbReference type="ARBA" id="ARBA00022980"/>
    </source>
</evidence>
<dbReference type="InterPro" id="IPR011332">
    <property type="entry name" value="Ribosomal_zn-bd"/>
</dbReference>
<evidence type="ECO:0000256" key="1">
    <source>
        <dbReference type="ARBA" id="ARBA00007596"/>
    </source>
</evidence>
<proteinExistence type="inferred from homology"/>
<evidence type="ECO:0000256" key="3">
    <source>
        <dbReference type="ARBA" id="ARBA00023274"/>
    </source>
</evidence>
<dbReference type="GO" id="GO:0003735">
    <property type="term" value="F:structural constituent of ribosome"/>
    <property type="evidence" value="ECO:0007669"/>
    <property type="project" value="InterPro"/>
</dbReference>
<dbReference type="Gene3D" id="2.20.28.120">
    <property type="entry name" value="Ribosomal protein L33"/>
    <property type="match status" value="1"/>
</dbReference>
<dbReference type="GO" id="GO:0006412">
    <property type="term" value="P:translation"/>
    <property type="evidence" value="ECO:0007669"/>
    <property type="project" value="InterPro"/>
</dbReference>
<organism evidence="4">
    <name type="scientific">Spumella sp. NIES-1846</name>
    <dbReference type="NCBI Taxonomy" id="2490549"/>
    <lineage>
        <taxon>Eukaryota</taxon>
        <taxon>Sar</taxon>
        <taxon>Stramenopiles</taxon>
        <taxon>Ochrophyta</taxon>
        <taxon>Chrysophyceae</taxon>
        <taxon>Chromulinales</taxon>
        <taxon>Chromulinaceae</taxon>
        <taxon>Spumella</taxon>
    </lineage>
</organism>
<dbReference type="GO" id="GO:0005737">
    <property type="term" value="C:cytoplasm"/>
    <property type="evidence" value="ECO:0007669"/>
    <property type="project" value="UniProtKB-ARBA"/>
</dbReference>
<protein>
    <submittedName>
        <fullName evidence="4">Ribosomal protein L33</fullName>
    </submittedName>
</protein>
<dbReference type="AlphaFoldDB" id="A0A455REU3"/>
<dbReference type="Pfam" id="PF00471">
    <property type="entry name" value="Ribosomal_L33"/>
    <property type="match status" value="1"/>
</dbReference>
<dbReference type="SUPFAM" id="SSF57829">
    <property type="entry name" value="Zn-binding ribosomal proteins"/>
    <property type="match status" value="1"/>
</dbReference>
<dbReference type="GO" id="GO:1990904">
    <property type="term" value="C:ribonucleoprotein complex"/>
    <property type="evidence" value="ECO:0007669"/>
    <property type="project" value="UniProtKB-KW"/>
</dbReference>
<comment type="similarity">
    <text evidence="1">Belongs to the bacterial ribosomal protein bL33 family.</text>
</comment>
<dbReference type="EMBL" id="AP019363">
    <property type="protein sequence ID" value="BBH43108.1"/>
    <property type="molecule type" value="Genomic_DNA"/>
</dbReference>
<sequence length="75" mass="8961">MKSNKLKKNKHKNKKRKIITLQCDSCIEKSLYNKKRTSGITYYKTTKNIKTTTFQLKLKKHCSKCNKHCIFNEIH</sequence>
<dbReference type="GO" id="GO:0005840">
    <property type="term" value="C:ribosome"/>
    <property type="evidence" value="ECO:0007669"/>
    <property type="project" value="UniProtKB-KW"/>
</dbReference>
<dbReference type="NCBIfam" id="TIGR01023">
    <property type="entry name" value="rpmG_bact"/>
    <property type="match status" value="1"/>
</dbReference>
<geneLocation type="plastid" evidence="4"/>
<keyword evidence="4" id="KW-0934">Plastid</keyword>
<evidence type="ECO:0000313" key="4">
    <source>
        <dbReference type="EMBL" id="BBH43108.1"/>
    </source>
</evidence>
<dbReference type="InterPro" id="IPR001705">
    <property type="entry name" value="Ribosomal_bL33"/>
</dbReference>
<dbReference type="HAMAP" id="MF_00294">
    <property type="entry name" value="Ribosomal_bL33"/>
    <property type="match status" value="1"/>
</dbReference>
<gene>
    <name evidence="4" type="primary">rpl33</name>
</gene>
<accession>A0A455REU3</accession>
<dbReference type="InterPro" id="IPR038584">
    <property type="entry name" value="Ribosomal_bL33_sf"/>
</dbReference>
<name>A0A455REU3_9STRA</name>
<keyword evidence="2 4" id="KW-0689">Ribosomal protein</keyword>